<name>A0ABU6CWR0_9GAMM</name>
<gene>
    <name evidence="2" type="ORF">VSS37_09770</name>
</gene>
<reference evidence="3" key="1">
    <citation type="submission" date="2023-07" db="EMBL/GenBank/DDBJ databases">
        <title>The carbon used by Thiothrix.</title>
        <authorList>
            <person name="Chen L."/>
        </authorList>
    </citation>
    <scope>NUCLEOTIDE SEQUENCE [LARGE SCALE GENOMIC DNA]</scope>
</reference>
<dbReference type="SUPFAM" id="SSF81653">
    <property type="entry name" value="Calcium ATPase, transduction domain A"/>
    <property type="match status" value="1"/>
</dbReference>
<reference evidence="2 3" key="2">
    <citation type="submission" date="2024-01" db="EMBL/GenBank/DDBJ databases">
        <authorList>
            <person name="Xie X."/>
        </authorList>
    </citation>
    <scope>NUCLEOTIDE SEQUENCE [LARGE SCALE GENOMIC DNA]</scope>
    <source>
        <strain evidence="2">SCUT-1</strain>
    </source>
</reference>
<sequence>MIQLGVLLMAGGVAGALWRDYRKKQAYKSHAALPYANPEPQTSKLPPPTRVKVFDDVGELNHYQKISWYALAFAASGSWFYPPARLVSLPLLSYNTYHFFRTIRQSDKADQKSPVTLFESIGIAGSLATGSPFTASMLMVFSFGTRKLLLQAGNISNNIGFSQPFNPRYAKVWVMRDGAELETTVGNLREDDVIVLHAGDTIALEGKVLDGVGSVRQFSLRKQMKLIPKQEGDRVYPFTQLESGCLHVQAV</sequence>
<feature type="domain" description="P-type ATPase A" evidence="1">
    <location>
        <begin position="170"/>
        <end position="250"/>
    </location>
</feature>
<dbReference type="InterPro" id="IPR059000">
    <property type="entry name" value="ATPase_P-type_domA"/>
</dbReference>
<dbReference type="Pfam" id="PF00122">
    <property type="entry name" value="E1-E2_ATPase"/>
    <property type="match status" value="1"/>
</dbReference>
<accession>A0ABU6CWR0</accession>
<dbReference type="Gene3D" id="2.70.150.10">
    <property type="entry name" value="Calcium-transporting ATPase, cytoplasmic transduction domain A"/>
    <property type="match status" value="1"/>
</dbReference>
<dbReference type="RefSeq" id="WP_324694741.1">
    <property type="nucleotide sequence ID" value="NZ_JAYMYJ010000093.1"/>
</dbReference>
<comment type="caution">
    <text evidence="2">The sequence shown here is derived from an EMBL/GenBank/DDBJ whole genome shotgun (WGS) entry which is preliminary data.</text>
</comment>
<evidence type="ECO:0000313" key="3">
    <source>
        <dbReference type="Proteomes" id="UP001308005"/>
    </source>
</evidence>
<evidence type="ECO:0000259" key="1">
    <source>
        <dbReference type="Pfam" id="PF00122"/>
    </source>
</evidence>
<evidence type="ECO:0000313" key="2">
    <source>
        <dbReference type="EMBL" id="MEB4591264.1"/>
    </source>
</evidence>
<protein>
    <recommendedName>
        <fullName evidence="1">P-type ATPase A domain-containing protein</fullName>
    </recommendedName>
</protein>
<proteinExistence type="predicted"/>
<dbReference type="InterPro" id="IPR008250">
    <property type="entry name" value="ATPase_P-typ_transduc_dom_A_sf"/>
</dbReference>
<dbReference type="EMBL" id="JAYMYJ010000093">
    <property type="protein sequence ID" value="MEB4591264.1"/>
    <property type="molecule type" value="Genomic_DNA"/>
</dbReference>
<keyword evidence="3" id="KW-1185">Reference proteome</keyword>
<organism evidence="2 3">
    <name type="scientific">Candidatus Thiothrix phosphatis</name>
    <dbReference type="NCBI Taxonomy" id="3112415"/>
    <lineage>
        <taxon>Bacteria</taxon>
        <taxon>Pseudomonadati</taxon>
        <taxon>Pseudomonadota</taxon>
        <taxon>Gammaproteobacteria</taxon>
        <taxon>Thiotrichales</taxon>
        <taxon>Thiotrichaceae</taxon>
        <taxon>Thiothrix</taxon>
    </lineage>
</organism>
<dbReference type="Proteomes" id="UP001308005">
    <property type="component" value="Unassembled WGS sequence"/>
</dbReference>